<evidence type="ECO:0000256" key="4">
    <source>
        <dbReference type="ARBA" id="ARBA00023273"/>
    </source>
</evidence>
<dbReference type="Proteomes" id="UP001200034">
    <property type="component" value="Unassembled WGS sequence"/>
</dbReference>
<evidence type="ECO:0000256" key="2">
    <source>
        <dbReference type="ARBA" id="ARBA00022846"/>
    </source>
</evidence>
<dbReference type="PANTHER" id="PTHR46437:SF1">
    <property type="entry name" value="MORN REPEAT-CONTAINING PROTEIN 5"/>
    <property type="match status" value="1"/>
</dbReference>
<name>A0AAD4JYY0_9MUSC</name>
<sequence>LSKKTHNHNPYSALSHFPTGSKFSGTSNEMGMQEYGLYMWPDGSRYVGLFRNNKFHGDGFIELKAPYSINFKVHHEDGKLMEIYSISFADYLQLDFEWSDDTLTFDNWDYCTSKDRRFCNERMGQLVAVGPATYNSSEGPTPPELAPNIFDLGFGKFNSLGCVTEMPTHWSPVTECYVNCGESRAWIQNNCRHGELNEMKLDPEVLAHFARQIIHCNLKNDRKLVGKPHSELGSLQRLKTRSSPHSSSDCSLAKKLLHCGSSVDSSSS</sequence>
<feature type="non-terminal residue" evidence="5">
    <location>
        <position position="1"/>
    </location>
</feature>
<evidence type="ECO:0000256" key="1">
    <source>
        <dbReference type="ARBA" id="ARBA00004230"/>
    </source>
</evidence>
<keyword evidence="2" id="KW-0282">Flagellum</keyword>
<evidence type="ECO:0000313" key="5">
    <source>
        <dbReference type="EMBL" id="KAH8370527.1"/>
    </source>
</evidence>
<dbReference type="PANTHER" id="PTHR46437">
    <property type="entry name" value="MORN REPEAT-CONTAINING PROTEIN 5"/>
    <property type="match status" value="1"/>
</dbReference>
<keyword evidence="3" id="KW-0969">Cilium</keyword>
<reference evidence="5" key="1">
    <citation type="journal article" date="2021" name="Mol. Ecol. Resour.">
        <title>Phylogenomic analyses of the genus Drosophila reveals genomic signals of climate adaptation.</title>
        <authorList>
            <person name="Li F."/>
            <person name="Rane R.V."/>
            <person name="Luria V."/>
            <person name="Xiong Z."/>
            <person name="Chen J."/>
            <person name="Li Z."/>
            <person name="Catullo R.A."/>
            <person name="Griffin P.C."/>
            <person name="Schiffer M."/>
            <person name="Pearce S."/>
            <person name="Lee S.F."/>
            <person name="McElroy K."/>
            <person name="Stocker A."/>
            <person name="Shirriffs J."/>
            <person name="Cockerell F."/>
            <person name="Coppin C."/>
            <person name="Sgro C.M."/>
            <person name="Karger A."/>
            <person name="Cain J.W."/>
            <person name="Weber J.A."/>
            <person name="Santpere G."/>
            <person name="Kirschner M.W."/>
            <person name="Hoffmann A.A."/>
            <person name="Oakeshott J.G."/>
            <person name="Zhang G."/>
        </authorList>
    </citation>
    <scope>NUCLEOTIDE SEQUENCE</scope>
    <source>
        <strain evidence="5">BGI-SZ-2011g</strain>
    </source>
</reference>
<evidence type="ECO:0000256" key="3">
    <source>
        <dbReference type="ARBA" id="ARBA00023069"/>
    </source>
</evidence>
<comment type="subcellular location">
    <subcellularLocation>
        <location evidence="1">Cell projection</location>
        <location evidence="1">Cilium</location>
        <location evidence="1">Flagellum</location>
    </subcellularLocation>
</comment>
<evidence type="ECO:0000313" key="6">
    <source>
        <dbReference type="Proteomes" id="UP001200034"/>
    </source>
</evidence>
<dbReference type="InterPro" id="IPR042814">
    <property type="entry name" value="Morn5"/>
</dbReference>
<feature type="non-terminal residue" evidence="5">
    <location>
        <position position="268"/>
    </location>
</feature>
<protein>
    <recommendedName>
        <fullName evidence="7">MORN repeat-containing protein 5</fullName>
    </recommendedName>
</protein>
<dbReference type="Gene3D" id="2.20.110.10">
    <property type="entry name" value="Histone H3 K4-specific methyltransferase SET7/9 N-terminal domain"/>
    <property type="match status" value="1"/>
</dbReference>
<keyword evidence="4" id="KW-0966">Cell projection</keyword>
<dbReference type="AlphaFoldDB" id="A0AAD4JYY0"/>
<dbReference type="GO" id="GO:0031514">
    <property type="term" value="C:motile cilium"/>
    <property type="evidence" value="ECO:0007669"/>
    <property type="project" value="UniProtKB-SubCell"/>
</dbReference>
<keyword evidence="6" id="KW-1185">Reference proteome</keyword>
<evidence type="ECO:0008006" key="7">
    <source>
        <dbReference type="Google" id="ProtNLM"/>
    </source>
</evidence>
<dbReference type="SUPFAM" id="SSF82185">
    <property type="entry name" value="Histone H3 K4-specific methyltransferase SET7/9 N-terminal domain"/>
    <property type="match status" value="1"/>
</dbReference>
<organism evidence="5 6">
    <name type="scientific">Drosophila rubida</name>
    <dbReference type="NCBI Taxonomy" id="30044"/>
    <lineage>
        <taxon>Eukaryota</taxon>
        <taxon>Metazoa</taxon>
        <taxon>Ecdysozoa</taxon>
        <taxon>Arthropoda</taxon>
        <taxon>Hexapoda</taxon>
        <taxon>Insecta</taxon>
        <taxon>Pterygota</taxon>
        <taxon>Neoptera</taxon>
        <taxon>Endopterygota</taxon>
        <taxon>Diptera</taxon>
        <taxon>Brachycera</taxon>
        <taxon>Muscomorpha</taxon>
        <taxon>Ephydroidea</taxon>
        <taxon>Drosophilidae</taxon>
        <taxon>Drosophila</taxon>
    </lineage>
</organism>
<comment type="caution">
    <text evidence="5">The sequence shown here is derived from an EMBL/GenBank/DDBJ whole genome shotgun (WGS) entry which is preliminary data.</text>
</comment>
<accession>A0AAD4JYY0</accession>
<proteinExistence type="predicted"/>
<gene>
    <name evidence="5" type="ORF">KR093_003968</name>
</gene>
<dbReference type="EMBL" id="JAJJHW010002585">
    <property type="protein sequence ID" value="KAH8370527.1"/>
    <property type="molecule type" value="Genomic_DNA"/>
</dbReference>